<sequence>MFFRNFLRFSLLASSAASNFYYPDGQTVAQDDVPCFTRDGGSPCCDYNSIRLTNGLCMNVAQPFVLSRQSCTNKEWGSASGCTDLCKDIPSAAHRGCSLPLYSFKGPGEAYYCADTVTVDDSGNLKCASGSDAFAVDDADVIMNKGLLASASCALNTLSAIATNPVPTNTSSSNCTASWSHGDAVAIGAGVGVPLGIVVITSLA</sequence>
<keyword evidence="3" id="KW-1185">Reference proteome</keyword>
<proteinExistence type="predicted"/>
<feature type="chain" id="PRO_5042100556" evidence="1">
    <location>
        <begin position="18"/>
        <end position="204"/>
    </location>
</feature>
<dbReference type="EMBL" id="VCAU01000093">
    <property type="protein sequence ID" value="KAF9885545.1"/>
    <property type="molecule type" value="Genomic_DNA"/>
</dbReference>
<accession>A0AAD4CFG9</accession>
<keyword evidence="1" id="KW-0732">Signal</keyword>
<name>A0AAD4CFG9_ASPNN</name>
<protein>
    <submittedName>
        <fullName evidence="2">Uncharacterized protein</fullName>
    </submittedName>
</protein>
<organism evidence="2 3">
    <name type="scientific">Aspergillus nanangensis</name>
    <dbReference type="NCBI Taxonomy" id="2582783"/>
    <lineage>
        <taxon>Eukaryota</taxon>
        <taxon>Fungi</taxon>
        <taxon>Dikarya</taxon>
        <taxon>Ascomycota</taxon>
        <taxon>Pezizomycotina</taxon>
        <taxon>Eurotiomycetes</taxon>
        <taxon>Eurotiomycetidae</taxon>
        <taxon>Eurotiales</taxon>
        <taxon>Aspergillaceae</taxon>
        <taxon>Aspergillus</taxon>
        <taxon>Aspergillus subgen. Circumdati</taxon>
    </lineage>
</organism>
<dbReference type="AlphaFoldDB" id="A0AAD4CFG9"/>
<evidence type="ECO:0000256" key="1">
    <source>
        <dbReference type="SAM" id="SignalP"/>
    </source>
</evidence>
<gene>
    <name evidence="2" type="ORF">FE257_012751</name>
</gene>
<reference evidence="2" key="2">
    <citation type="submission" date="2020-02" db="EMBL/GenBank/DDBJ databases">
        <authorList>
            <person name="Gilchrist C.L.M."/>
            <person name="Chooi Y.-H."/>
        </authorList>
    </citation>
    <scope>NUCLEOTIDE SEQUENCE</scope>
    <source>
        <strain evidence="2">MST-FP2251</strain>
    </source>
</reference>
<evidence type="ECO:0000313" key="2">
    <source>
        <dbReference type="EMBL" id="KAF9885545.1"/>
    </source>
</evidence>
<evidence type="ECO:0000313" key="3">
    <source>
        <dbReference type="Proteomes" id="UP001194746"/>
    </source>
</evidence>
<comment type="caution">
    <text evidence="2">The sequence shown here is derived from an EMBL/GenBank/DDBJ whole genome shotgun (WGS) entry which is preliminary data.</text>
</comment>
<feature type="signal peptide" evidence="1">
    <location>
        <begin position="1"/>
        <end position="17"/>
    </location>
</feature>
<reference evidence="2" key="1">
    <citation type="journal article" date="2019" name="Beilstein J. Org. Chem.">
        <title>Nanangenines: drimane sesquiterpenoids as the dominant metabolite cohort of a novel Australian fungus, Aspergillus nanangensis.</title>
        <authorList>
            <person name="Lacey H.J."/>
            <person name="Gilchrist C.L.M."/>
            <person name="Crombie A."/>
            <person name="Kalaitzis J.A."/>
            <person name="Vuong D."/>
            <person name="Rutledge P.J."/>
            <person name="Turner P."/>
            <person name="Pitt J.I."/>
            <person name="Lacey E."/>
            <person name="Chooi Y.H."/>
            <person name="Piggott A.M."/>
        </authorList>
    </citation>
    <scope>NUCLEOTIDE SEQUENCE</scope>
    <source>
        <strain evidence="2">MST-FP2251</strain>
    </source>
</reference>
<dbReference type="Proteomes" id="UP001194746">
    <property type="component" value="Unassembled WGS sequence"/>
</dbReference>